<feature type="non-terminal residue" evidence="3">
    <location>
        <position position="192"/>
    </location>
</feature>
<dbReference type="AlphaFoldDB" id="A0AAV7MNC1"/>
<dbReference type="PANTHER" id="PTHR21301">
    <property type="entry name" value="REVERSE TRANSCRIPTASE"/>
    <property type="match status" value="1"/>
</dbReference>
<dbReference type="EMBL" id="JANPWB010000013">
    <property type="protein sequence ID" value="KAJ1104669.1"/>
    <property type="molecule type" value="Genomic_DNA"/>
</dbReference>
<sequence length="192" mass="22457">MSSTFSPSLACLYVDNFERQVVLHEDNPYLEQIKLWKRYTVLMTFFSSGQAPEMRLTAFQPGSTTANLFLKFTMTIVENQLPFLDLLIHESNGSLATVVYHKPTDRNNLLQFKSYHPRSLRENLPVGQFLRLRRNCSNLSDYNKHANNLSTKLQERDYPAYLVRRAYKRARNNNRDQLLQPRANKPKTEQIA</sequence>
<protein>
    <recommendedName>
        <fullName evidence="2">Helix-turn-helix domain-containing protein</fullName>
    </recommendedName>
</protein>
<evidence type="ECO:0000259" key="2">
    <source>
        <dbReference type="Pfam" id="PF26215"/>
    </source>
</evidence>
<feature type="domain" description="Helix-turn-helix" evidence="2">
    <location>
        <begin position="109"/>
        <end position="166"/>
    </location>
</feature>
<comment type="caution">
    <text evidence="3">The sequence shown here is derived from an EMBL/GenBank/DDBJ whole genome shotgun (WGS) entry which is preliminary data.</text>
</comment>
<organism evidence="3 4">
    <name type="scientific">Pleurodeles waltl</name>
    <name type="common">Iberian ribbed newt</name>
    <dbReference type="NCBI Taxonomy" id="8319"/>
    <lineage>
        <taxon>Eukaryota</taxon>
        <taxon>Metazoa</taxon>
        <taxon>Chordata</taxon>
        <taxon>Craniata</taxon>
        <taxon>Vertebrata</taxon>
        <taxon>Euteleostomi</taxon>
        <taxon>Amphibia</taxon>
        <taxon>Batrachia</taxon>
        <taxon>Caudata</taxon>
        <taxon>Salamandroidea</taxon>
        <taxon>Salamandridae</taxon>
        <taxon>Pleurodelinae</taxon>
        <taxon>Pleurodeles</taxon>
    </lineage>
</organism>
<dbReference type="Pfam" id="PF26215">
    <property type="entry name" value="HTH_animal"/>
    <property type="match status" value="1"/>
</dbReference>
<dbReference type="PANTHER" id="PTHR21301:SF12">
    <property type="match status" value="1"/>
</dbReference>
<proteinExistence type="predicted"/>
<evidence type="ECO:0000313" key="3">
    <source>
        <dbReference type="EMBL" id="KAJ1104669.1"/>
    </source>
</evidence>
<dbReference type="Proteomes" id="UP001066276">
    <property type="component" value="Chromosome 9"/>
</dbReference>
<gene>
    <name evidence="3" type="ORF">NDU88_002079</name>
</gene>
<evidence type="ECO:0000256" key="1">
    <source>
        <dbReference type="SAM" id="MobiDB-lite"/>
    </source>
</evidence>
<evidence type="ECO:0000313" key="4">
    <source>
        <dbReference type="Proteomes" id="UP001066276"/>
    </source>
</evidence>
<feature type="region of interest" description="Disordered" evidence="1">
    <location>
        <begin position="172"/>
        <end position="192"/>
    </location>
</feature>
<dbReference type="InterPro" id="IPR058912">
    <property type="entry name" value="HTH_animal"/>
</dbReference>
<accession>A0AAV7MNC1</accession>
<name>A0AAV7MNC1_PLEWA</name>
<keyword evidence="4" id="KW-1185">Reference proteome</keyword>
<reference evidence="3" key="1">
    <citation type="journal article" date="2022" name="bioRxiv">
        <title>Sequencing and chromosome-scale assembly of the giantPleurodeles waltlgenome.</title>
        <authorList>
            <person name="Brown T."/>
            <person name="Elewa A."/>
            <person name="Iarovenko S."/>
            <person name="Subramanian E."/>
            <person name="Araus A.J."/>
            <person name="Petzold A."/>
            <person name="Susuki M."/>
            <person name="Suzuki K.-i.T."/>
            <person name="Hayashi T."/>
            <person name="Toyoda A."/>
            <person name="Oliveira C."/>
            <person name="Osipova E."/>
            <person name="Leigh N.D."/>
            <person name="Simon A."/>
            <person name="Yun M.H."/>
        </authorList>
    </citation>
    <scope>NUCLEOTIDE SEQUENCE</scope>
    <source>
        <strain evidence="3">20211129_DDA</strain>
        <tissue evidence="3">Liver</tissue>
    </source>
</reference>